<proteinExistence type="predicted"/>
<evidence type="ECO:0000256" key="1">
    <source>
        <dbReference type="SAM" id="MobiDB-lite"/>
    </source>
</evidence>
<gene>
    <name evidence="2" type="ORF">EVA_21075</name>
</gene>
<name>J9F8P5_9ZZZZ</name>
<protein>
    <submittedName>
        <fullName evidence="2">Uncharacterized protein</fullName>
    </submittedName>
</protein>
<organism evidence="2">
    <name type="scientific">gut metagenome</name>
    <dbReference type="NCBI Taxonomy" id="749906"/>
    <lineage>
        <taxon>unclassified sequences</taxon>
        <taxon>metagenomes</taxon>
        <taxon>organismal metagenomes</taxon>
    </lineage>
</organism>
<dbReference type="EMBL" id="AMCI01008587">
    <property type="protein sequence ID" value="EJW90818.1"/>
    <property type="molecule type" value="Genomic_DNA"/>
</dbReference>
<dbReference type="AlphaFoldDB" id="J9F8P5"/>
<evidence type="ECO:0000313" key="2">
    <source>
        <dbReference type="EMBL" id="EJW90818.1"/>
    </source>
</evidence>
<accession>J9F8P5</accession>
<feature type="compositionally biased region" description="Basic residues" evidence="1">
    <location>
        <begin position="1"/>
        <end position="12"/>
    </location>
</feature>
<sequence length="52" mass="5939">MPKVAIKKRRTTPLKEGKARKSQWLKGMVSRPNTTVAVRFAVAIRCRSINEE</sequence>
<reference evidence="2" key="1">
    <citation type="journal article" date="2012" name="PLoS ONE">
        <title>Gene sets for utilization of primary and secondary nutrition supplies in the distal gut of endangered iberian lynx.</title>
        <authorList>
            <person name="Alcaide M."/>
            <person name="Messina E."/>
            <person name="Richter M."/>
            <person name="Bargiela R."/>
            <person name="Peplies J."/>
            <person name="Huws S.A."/>
            <person name="Newbold C.J."/>
            <person name="Golyshin P.N."/>
            <person name="Simon M.A."/>
            <person name="Lopez G."/>
            <person name="Yakimov M.M."/>
            <person name="Ferrer M."/>
        </authorList>
    </citation>
    <scope>NUCLEOTIDE SEQUENCE</scope>
</reference>
<feature type="region of interest" description="Disordered" evidence="1">
    <location>
        <begin position="1"/>
        <end position="22"/>
    </location>
</feature>
<comment type="caution">
    <text evidence="2">The sequence shown here is derived from an EMBL/GenBank/DDBJ whole genome shotgun (WGS) entry which is preliminary data.</text>
</comment>